<dbReference type="AlphaFoldDB" id="A0A9X4LYL9"/>
<evidence type="ECO:0000313" key="2">
    <source>
        <dbReference type="EMBL" id="MDG3014773.1"/>
    </source>
</evidence>
<evidence type="ECO:0000256" key="1">
    <source>
        <dbReference type="SAM" id="SignalP"/>
    </source>
</evidence>
<dbReference type="Gene3D" id="3.40.50.1820">
    <property type="entry name" value="alpha/beta hydrolase"/>
    <property type="match status" value="1"/>
</dbReference>
<protein>
    <submittedName>
        <fullName evidence="2">Lipase family protein</fullName>
    </submittedName>
</protein>
<evidence type="ECO:0000313" key="3">
    <source>
        <dbReference type="Proteomes" id="UP001152755"/>
    </source>
</evidence>
<feature type="chain" id="PRO_5040987602" evidence="1">
    <location>
        <begin position="32"/>
        <end position="389"/>
    </location>
</feature>
<accession>A0A9X4LYL9</accession>
<dbReference type="PANTHER" id="PTHR34853:SF1">
    <property type="entry name" value="LIPASE 5"/>
    <property type="match status" value="1"/>
</dbReference>
<keyword evidence="3" id="KW-1185">Reference proteome</keyword>
<dbReference type="Pfam" id="PF03583">
    <property type="entry name" value="LIP"/>
    <property type="match status" value="1"/>
</dbReference>
<dbReference type="PIRSF" id="PIRSF029171">
    <property type="entry name" value="Esterase_LipA"/>
    <property type="match status" value="1"/>
</dbReference>
<dbReference type="InterPro" id="IPR005152">
    <property type="entry name" value="Lipase_secreted"/>
</dbReference>
<dbReference type="RefSeq" id="WP_332519765.1">
    <property type="nucleotide sequence ID" value="NZ_JANRHA010000005.1"/>
</dbReference>
<dbReference type="GO" id="GO:0004806">
    <property type="term" value="F:triacylglycerol lipase activity"/>
    <property type="evidence" value="ECO:0007669"/>
    <property type="project" value="InterPro"/>
</dbReference>
<reference evidence="2" key="1">
    <citation type="submission" date="2022-08" db="EMBL/GenBank/DDBJ databases">
        <title>Genome analysis of Corynebacteriales strain.</title>
        <authorList>
            <person name="Lee S.D."/>
        </authorList>
    </citation>
    <scope>NUCLEOTIDE SEQUENCE</scope>
    <source>
        <strain evidence="2">D3-21</strain>
    </source>
</reference>
<feature type="signal peptide" evidence="1">
    <location>
        <begin position="1"/>
        <end position="31"/>
    </location>
</feature>
<dbReference type="EMBL" id="JANRHA010000005">
    <property type="protein sequence ID" value="MDG3014773.1"/>
    <property type="molecule type" value="Genomic_DNA"/>
</dbReference>
<dbReference type="Proteomes" id="UP001152755">
    <property type="component" value="Unassembled WGS sequence"/>
</dbReference>
<name>A0A9X4LYL9_9ACTN</name>
<keyword evidence="1" id="KW-0732">Signal</keyword>
<dbReference type="InterPro" id="IPR029058">
    <property type="entry name" value="AB_hydrolase_fold"/>
</dbReference>
<dbReference type="PANTHER" id="PTHR34853">
    <property type="match status" value="1"/>
</dbReference>
<sequence length="389" mass="40384">MGWIRTSAATVVAIVVTAASATAYTAYTVFAALPAAAAAPEDPPGTVVAVGPLDSQHRLPGAARNLLVTYWSEGPHDLPMLSTGAVYVPPGTPPAGGWPVVSWAHGTTGLADGCAPTVEKPVPNAVAYLTHWLGQGYAVVATDYVGLGTPGLLPYLDGRSAAHSVIDMVRAARSVDRDLAARWIVVGQSEGGQAAMFTARLATGYAPELDYRGAVATGVPSNIETLLPLGGPQFPPLPLVGTGVFMAYLLADMQAYYPDLDVGSYLSPFGQTVVNEVQGLCYPQAAARFGHVSIGQLLSRSVDTPGLRALAARLLAIPTSGYDRPIFLGQGLIDTMVPAVLTAKLVADLAANRVDFTLHAYPTGHVQTVAAALPDTTPFVARLLPVSPR</sequence>
<proteinExistence type="predicted"/>
<comment type="caution">
    <text evidence="2">The sequence shown here is derived from an EMBL/GenBank/DDBJ whole genome shotgun (WGS) entry which is preliminary data.</text>
</comment>
<dbReference type="SUPFAM" id="SSF53474">
    <property type="entry name" value="alpha/beta-Hydrolases"/>
    <property type="match status" value="1"/>
</dbReference>
<dbReference type="GO" id="GO:0016042">
    <property type="term" value="P:lipid catabolic process"/>
    <property type="evidence" value="ECO:0007669"/>
    <property type="project" value="InterPro"/>
</dbReference>
<organism evidence="2 3">
    <name type="scientific">Speluncibacter jeojiensis</name>
    <dbReference type="NCBI Taxonomy" id="2710754"/>
    <lineage>
        <taxon>Bacteria</taxon>
        <taxon>Bacillati</taxon>
        <taxon>Actinomycetota</taxon>
        <taxon>Actinomycetes</taxon>
        <taxon>Mycobacteriales</taxon>
        <taxon>Speluncibacteraceae</taxon>
        <taxon>Speluncibacter</taxon>
    </lineage>
</organism>
<gene>
    <name evidence="2" type="ORF">NVS88_09410</name>
</gene>